<protein>
    <recommendedName>
        <fullName evidence="5">Outer membrane lipoprotein-sorting protein</fullName>
    </recommendedName>
</protein>
<dbReference type="STRING" id="1155689.SAMN05444278_105183"/>
<reference evidence="3 4" key="1">
    <citation type="submission" date="2016-11" db="EMBL/GenBank/DDBJ databases">
        <authorList>
            <person name="Jaros S."/>
            <person name="Januszkiewicz K."/>
            <person name="Wedrychowicz H."/>
        </authorList>
    </citation>
    <scope>NUCLEOTIDE SEQUENCE [LARGE SCALE GENOMIC DNA]</scope>
    <source>
        <strain evidence="3 4">DSM 25661</strain>
    </source>
</reference>
<organism evidence="3 4">
    <name type="scientific">Psychroflexus salarius</name>
    <dbReference type="NCBI Taxonomy" id="1155689"/>
    <lineage>
        <taxon>Bacteria</taxon>
        <taxon>Pseudomonadati</taxon>
        <taxon>Bacteroidota</taxon>
        <taxon>Flavobacteriia</taxon>
        <taxon>Flavobacteriales</taxon>
        <taxon>Flavobacteriaceae</taxon>
        <taxon>Psychroflexus</taxon>
    </lineage>
</organism>
<dbReference type="EMBL" id="FQTW01000005">
    <property type="protein sequence ID" value="SHE78503.1"/>
    <property type="molecule type" value="Genomic_DNA"/>
</dbReference>
<evidence type="ECO:0000256" key="1">
    <source>
        <dbReference type="ARBA" id="ARBA00022729"/>
    </source>
</evidence>
<dbReference type="InterPro" id="IPR029046">
    <property type="entry name" value="LolA/LolB/LppX"/>
</dbReference>
<evidence type="ECO:0008006" key="5">
    <source>
        <dbReference type="Google" id="ProtNLM"/>
    </source>
</evidence>
<feature type="signal peptide" evidence="2">
    <location>
        <begin position="1"/>
        <end position="25"/>
    </location>
</feature>
<dbReference type="CDD" id="cd16325">
    <property type="entry name" value="LolA"/>
    <property type="match status" value="1"/>
</dbReference>
<proteinExistence type="predicted"/>
<gene>
    <name evidence="3" type="ORF">SAMN05444278_105183</name>
</gene>
<dbReference type="Gene3D" id="2.50.20.10">
    <property type="entry name" value="Lipoprotein localisation LolA/LolB/LppX"/>
    <property type="match status" value="1"/>
</dbReference>
<dbReference type="Proteomes" id="UP000184462">
    <property type="component" value="Unassembled WGS sequence"/>
</dbReference>
<evidence type="ECO:0000313" key="3">
    <source>
        <dbReference type="EMBL" id="SHE78503.1"/>
    </source>
</evidence>
<evidence type="ECO:0000256" key="2">
    <source>
        <dbReference type="SAM" id="SignalP"/>
    </source>
</evidence>
<dbReference type="SUPFAM" id="SSF89392">
    <property type="entry name" value="Prokaryotic lipoproteins and lipoprotein localization factors"/>
    <property type="match status" value="1"/>
</dbReference>
<dbReference type="AlphaFoldDB" id="A0A1M4WBP3"/>
<name>A0A1M4WBP3_9FLAO</name>
<dbReference type="InterPro" id="IPR004564">
    <property type="entry name" value="OM_lipoprot_carrier_LolA-like"/>
</dbReference>
<keyword evidence="4" id="KW-1185">Reference proteome</keyword>
<evidence type="ECO:0000313" key="4">
    <source>
        <dbReference type="Proteomes" id="UP000184462"/>
    </source>
</evidence>
<keyword evidence="1 2" id="KW-0732">Signal</keyword>
<feature type="chain" id="PRO_5012092802" description="Outer membrane lipoprotein-sorting protein" evidence="2">
    <location>
        <begin position="26"/>
        <end position="220"/>
    </location>
</feature>
<sequence>MHNIMKSTFLTTLTVLLFFSFNIKAQSDAKAQNLISEVLSKVKAYDNIQVEFSYILENTQEKLKQETRGSLSLKDEKYLLNLMGTTQLFDGEKIYTIIPEDEEITISNYNPENDNQLTPSKMLTFFEEGYIYKNDILQNKDGRKIQYVKLIAKDSEADMQEALIGIDQMTKHIYNLIQSQDNGTRIEIRVTKFKPNQPLSTNMFSFDESRYPDYYINNLD</sequence>
<accession>A0A1M4WBP3</accession>